<protein>
    <recommendedName>
        <fullName evidence="3">Lipid-A-disaccharide synthase</fullName>
    </recommendedName>
</protein>
<dbReference type="EMBL" id="CP121689">
    <property type="protein sequence ID" value="WZL75654.1"/>
    <property type="molecule type" value="Genomic_DNA"/>
</dbReference>
<evidence type="ECO:0000313" key="2">
    <source>
        <dbReference type="Proteomes" id="UP001461341"/>
    </source>
</evidence>
<keyword evidence="2" id="KW-1185">Reference proteome</keyword>
<sequence>MTVNGPGEVCYSLRPFLEALQTMTREVRVWVFIPPCQFASGWEEKITRDLPLVEKVIDSRHIFRFLFLERVTFPTSGLVLFMGGDLFYAYRLKRKSGYSLWAYGVPPREIKKVDLFLVRFEKDFEHYPPNKRFLLGDLLQSLCLAPFENAQKFFELGRPRFLFLPGSRPLLYPYILPFYSEIASLLHREFYPQASFVLGFPEFLEPESLSALSIRVPPLLKPVWGHTSSLIEGSDLAIMVPGSVNLEVAYRGKKGVVVLPLWQGMEKVPLQGLWGLLDVLPFWSKIVKPRLVERLNRKIRWVSLPNRVFDAQIFPECRGRITAREVVIKVKEELERKGILGLPPIEKRVTWNAAELLAEKVCAFLKK</sequence>
<accession>A0ABZ2Y9J6</accession>
<dbReference type="Proteomes" id="UP001461341">
    <property type="component" value="Chromosome"/>
</dbReference>
<evidence type="ECO:0008006" key="3">
    <source>
        <dbReference type="Google" id="ProtNLM"/>
    </source>
</evidence>
<organism evidence="1 2">
    <name type="scientific">Thermatribacter velox</name>
    <dbReference type="NCBI Taxonomy" id="3039681"/>
    <lineage>
        <taxon>Bacteria</taxon>
        <taxon>Pseudomonadati</taxon>
        <taxon>Atribacterota</taxon>
        <taxon>Atribacteria</taxon>
        <taxon>Atribacterales</taxon>
        <taxon>Thermatribacteraceae</taxon>
        <taxon>Thermatribacter</taxon>
    </lineage>
</organism>
<proteinExistence type="predicted"/>
<dbReference type="RefSeq" id="WP_369017804.1">
    <property type="nucleotide sequence ID" value="NZ_CP121689.1"/>
</dbReference>
<gene>
    <name evidence="1" type="ORF">QBE54_08665</name>
</gene>
<reference evidence="1 2" key="1">
    <citation type="submission" date="2023-03" db="EMBL/GenBank/DDBJ databases">
        <title>Novel Species.</title>
        <authorList>
            <person name="Ma S."/>
        </authorList>
    </citation>
    <scope>NUCLEOTIDE SEQUENCE [LARGE SCALE GENOMIC DNA]</scope>
    <source>
        <strain evidence="1 2">B11</strain>
    </source>
</reference>
<evidence type="ECO:0000313" key="1">
    <source>
        <dbReference type="EMBL" id="WZL75654.1"/>
    </source>
</evidence>
<name>A0ABZ2Y9J6_9BACT</name>